<keyword evidence="2" id="KW-1185">Reference proteome</keyword>
<reference evidence="1 2" key="1">
    <citation type="journal article" date="2025" name="Microbiol. Resour. Announc.">
        <title>Draft genome sequences for Neonectria magnoliae and Neonectria punicea, canker pathogens of Liriodendron tulipifera and Acer saccharum in West Virginia.</title>
        <authorList>
            <person name="Petronek H.M."/>
            <person name="Kasson M.T."/>
            <person name="Metheny A.M."/>
            <person name="Stauder C.M."/>
            <person name="Lovett B."/>
            <person name="Lynch S.C."/>
            <person name="Garnas J.R."/>
            <person name="Kasson L.R."/>
            <person name="Stajich J.E."/>
        </authorList>
    </citation>
    <scope>NUCLEOTIDE SEQUENCE [LARGE SCALE GENOMIC DNA]</scope>
    <source>
        <strain evidence="1 2">NRRL 64653</strain>
    </source>
</reference>
<accession>A0ABR1HSC1</accession>
<evidence type="ECO:0000313" key="1">
    <source>
        <dbReference type="EMBL" id="KAK7424107.1"/>
    </source>
</evidence>
<protein>
    <submittedName>
        <fullName evidence="1">Uncharacterized protein</fullName>
    </submittedName>
</protein>
<evidence type="ECO:0000313" key="2">
    <source>
        <dbReference type="Proteomes" id="UP001498476"/>
    </source>
</evidence>
<sequence>MSNHTKVDDGVVVTDTDVPPPMNWTNVYEDIGGDMRWSEGCEMEEEVRGRGLEGDIKPLYGIAPYTGEAMYLFEISTGGFFFYNAIDCSLYMIKGGLDLQAIVSTMDEGGMAELDVEEL</sequence>
<dbReference type="Proteomes" id="UP001498476">
    <property type="component" value="Unassembled WGS sequence"/>
</dbReference>
<dbReference type="EMBL" id="JAZAVJ010000006">
    <property type="protein sequence ID" value="KAK7424107.1"/>
    <property type="molecule type" value="Genomic_DNA"/>
</dbReference>
<proteinExistence type="predicted"/>
<gene>
    <name evidence="1" type="ORF">QQX98_000717</name>
</gene>
<comment type="caution">
    <text evidence="1">The sequence shown here is derived from an EMBL/GenBank/DDBJ whole genome shotgun (WGS) entry which is preliminary data.</text>
</comment>
<organism evidence="1 2">
    <name type="scientific">Neonectria punicea</name>
    <dbReference type="NCBI Taxonomy" id="979145"/>
    <lineage>
        <taxon>Eukaryota</taxon>
        <taxon>Fungi</taxon>
        <taxon>Dikarya</taxon>
        <taxon>Ascomycota</taxon>
        <taxon>Pezizomycotina</taxon>
        <taxon>Sordariomycetes</taxon>
        <taxon>Hypocreomycetidae</taxon>
        <taxon>Hypocreales</taxon>
        <taxon>Nectriaceae</taxon>
        <taxon>Neonectria</taxon>
    </lineage>
</organism>
<name>A0ABR1HSC1_9HYPO</name>